<protein>
    <recommendedName>
        <fullName evidence="4">DUF2732 family protein</fullName>
    </recommendedName>
</protein>
<dbReference type="RefSeq" id="WP_038501847.1">
    <property type="nucleotide sequence ID" value="NZ_CP009706.1"/>
</dbReference>
<dbReference type="EMBL" id="CP009706">
    <property type="protein sequence ID" value="AIU72987.1"/>
    <property type="molecule type" value="Genomic_DNA"/>
</dbReference>
<evidence type="ECO:0000313" key="2">
    <source>
        <dbReference type="EMBL" id="AIU72987.1"/>
    </source>
</evidence>
<reference evidence="2 3" key="1">
    <citation type="journal article" date="2014" name="Gut Pathog.">
        <title>Gene clusters of Hafnia alvei strain FB1 important in survival and pathogenesis: a draft genome perspective.</title>
        <authorList>
            <person name="Tan J.Y."/>
            <person name="Yin W.F."/>
            <person name="Chan K.G."/>
        </authorList>
    </citation>
    <scope>NUCLEOTIDE SEQUENCE [LARGE SCALE GENOMIC DNA]</scope>
    <source>
        <strain evidence="2 3">FB1</strain>
    </source>
</reference>
<name>A0A097R2N4_HAFAL</name>
<dbReference type="AlphaFoldDB" id="A0A097R2N4"/>
<dbReference type="Proteomes" id="UP000029986">
    <property type="component" value="Chromosome"/>
</dbReference>
<reference evidence="2" key="2">
    <citation type="submission" date="2014-10" db="EMBL/GenBank/DDBJ databases">
        <title>Complete genome of Hafnia alvei FB1.</title>
        <authorList>
            <person name="Tan J.-Y."/>
            <person name="Chan K.-G."/>
        </authorList>
    </citation>
    <scope>NUCLEOTIDE SEQUENCE</scope>
    <source>
        <strain evidence="2">FB1</strain>
    </source>
</reference>
<organism evidence="2 3">
    <name type="scientific">Hafnia alvei FB1</name>
    <dbReference type="NCBI Taxonomy" id="1453496"/>
    <lineage>
        <taxon>Bacteria</taxon>
        <taxon>Pseudomonadati</taxon>
        <taxon>Pseudomonadota</taxon>
        <taxon>Gammaproteobacteria</taxon>
        <taxon>Enterobacterales</taxon>
        <taxon>Hafniaceae</taxon>
        <taxon>Hafnia</taxon>
    </lineage>
</organism>
<dbReference type="KEGG" id="hav:AT03_11735"/>
<dbReference type="EMBL" id="CP009706">
    <property type="protein sequence ID" value="AIU71139.1"/>
    <property type="molecule type" value="Genomic_DNA"/>
</dbReference>
<gene>
    <name evidence="1" type="ORF">AT03_01135</name>
    <name evidence="2" type="ORF">AT03_11735</name>
</gene>
<sequence length="82" mass="9335">MHMYKTVGQEMHRKAEAEVQELLLNNARNEGKAAAAVMFSARLDEILVHVQKEGLSKAELVELMTQESIRLHNEGLSHRGFY</sequence>
<dbReference type="KEGG" id="hav:AT03_01135"/>
<evidence type="ECO:0008006" key="4">
    <source>
        <dbReference type="Google" id="ProtNLM"/>
    </source>
</evidence>
<dbReference type="Pfam" id="PF10809">
    <property type="entry name" value="DUF2732"/>
    <property type="match status" value="1"/>
</dbReference>
<dbReference type="eggNOG" id="ENOG5033FVI">
    <property type="taxonomic scope" value="Bacteria"/>
</dbReference>
<dbReference type="OrthoDB" id="6506066at2"/>
<evidence type="ECO:0000313" key="3">
    <source>
        <dbReference type="Proteomes" id="UP000029986"/>
    </source>
</evidence>
<keyword evidence="3" id="KW-1185">Reference proteome</keyword>
<accession>A0A097R2N4</accession>
<proteinExistence type="predicted"/>
<dbReference type="PATRIC" id="fig|1453496.5.peg.232"/>
<dbReference type="HOGENOM" id="CLU_192306_0_0_6"/>
<evidence type="ECO:0000313" key="1">
    <source>
        <dbReference type="EMBL" id="AIU71139.1"/>
    </source>
</evidence>
<dbReference type="InterPro" id="IPR020126">
    <property type="entry name" value="DUF2732"/>
</dbReference>